<feature type="transmembrane region" description="Helical" evidence="5">
    <location>
        <begin position="172"/>
        <end position="196"/>
    </location>
</feature>
<keyword evidence="2" id="KW-0238">DNA-binding</keyword>
<comment type="caution">
    <text evidence="7">The sequence shown here is derived from an EMBL/GenBank/DDBJ whole genome shotgun (WGS) entry which is preliminary data.</text>
</comment>
<organism evidence="7 8">
    <name type="scientific">Roseburia porci</name>
    <dbReference type="NCBI Taxonomy" id="2605790"/>
    <lineage>
        <taxon>Bacteria</taxon>
        <taxon>Bacillati</taxon>
        <taxon>Bacillota</taxon>
        <taxon>Clostridia</taxon>
        <taxon>Lachnospirales</taxon>
        <taxon>Lachnospiraceae</taxon>
        <taxon>Roseburia</taxon>
    </lineage>
</organism>
<keyword evidence="5" id="KW-0472">Membrane</keyword>
<dbReference type="AlphaFoldDB" id="A0A6L5YP35"/>
<dbReference type="PROSITE" id="PS50937">
    <property type="entry name" value="HTH_MERR_2"/>
    <property type="match status" value="1"/>
</dbReference>
<protein>
    <submittedName>
        <fullName evidence="7">MerR family transcriptional regulator</fullName>
    </submittedName>
</protein>
<keyword evidence="3" id="KW-0804">Transcription</keyword>
<dbReference type="CDD" id="cd00592">
    <property type="entry name" value="HTH_MerR-like"/>
    <property type="match status" value="1"/>
</dbReference>
<accession>A0A6L5YP35</accession>
<keyword evidence="5" id="KW-0812">Transmembrane</keyword>
<evidence type="ECO:0000256" key="3">
    <source>
        <dbReference type="ARBA" id="ARBA00023163"/>
    </source>
</evidence>
<dbReference type="SMART" id="SM00422">
    <property type="entry name" value="HTH_MERR"/>
    <property type="match status" value="1"/>
</dbReference>
<evidence type="ECO:0000313" key="7">
    <source>
        <dbReference type="EMBL" id="MST74155.1"/>
    </source>
</evidence>
<dbReference type="PANTHER" id="PTHR30204">
    <property type="entry name" value="REDOX-CYCLING DRUG-SENSING TRANSCRIPTIONAL ACTIVATOR SOXR"/>
    <property type="match status" value="1"/>
</dbReference>
<dbReference type="RefSeq" id="WP_154429003.1">
    <property type="nucleotide sequence ID" value="NZ_VUNI01000004.1"/>
</dbReference>
<proteinExistence type="predicted"/>
<dbReference type="Pfam" id="PF13411">
    <property type="entry name" value="MerR_1"/>
    <property type="match status" value="1"/>
</dbReference>
<gene>
    <name evidence="7" type="ORF">FYJ75_03765</name>
</gene>
<feature type="domain" description="HTH merR-type" evidence="6">
    <location>
        <begin position="1"/>
        <end position="68"/>
    </location>
</feature>
<evidence type="ECO:0000256" key="2">
    <source>
        <dbReference type="ARBA" id="ARBA00023125"/>
    </source>
</evidence>
<dbReference type="InterPro" id="IPR000551">
    <property type="entry name" value="MerR-type_HTH_dom"/>
</dbReference>
<dbReference type="InterPro" id="IPR047057">
    <property type="entry name" value="MerR_fam"/>
</dbReference>
<evidence type="ECO:0000256" key="4">
    <source>
        <dbReference type="SAM" id="Coils"/>
    </source>
</evidence>
<keyword evidence="8" id="KW-1185">Reference proteome</keyword>
<dbReference type="EMBL" id="VUNI01000004">
    <property type="protein sequence ID" value="MST74155.1"/>
    <property type="molecule type" value="Genomic_DNA"/>
</dbReference>
<evidence type="ECO:0000256" key="5">
    <source>
        <dbReference type="SAM" id="Phobius"/>
    </source>
</evidence>
<name>A0A6L5YP35_9FIRM</name>
<dbReference type="InterPro" id="IPR009061">
    <property type="entry name" value="DNA-bd_dom_put_sf"/>
</dbReference>
<evidence type="ECO:0000259" key="6">
    <source>
        <dbReference type="PROSITE" id="PS50937"/>
    </source>
</evidence>
<dbReference type="SUPFAM" id="SSF46955">
    <property type="entry name" value="Putative DNA-binding domain"/>
    <property type="match status" value="1"/>
</dbReference>
<reference evidence="7 8" key="1">
    <citation type="submission" date="2019-08" db="EMBL/GenBank/DDBJ databases">
        <title>In-depth cultivation of the pig gut microbiome towards novel bacterial diversity and tailored functional studies.</title>
        <authorList>
            <person name="Wylensek D."/>
            <person name="Hitch T.C.A."/>
            <person name="Clavel T."/>
        </authorList>
    </citation>
    <scope>NUCLEOTIDE SEQUENCE [LARGE SCALE GENOMIC DNA]</scope>
    <source>
        <strain evidence="7 8">MUC/MUC-530-WT-4D</strain>
    </source>
</reference>
<keyword evidence="5" id="KW-1133">Transmembrane helix</keyword>
<evidence type="ECO:0000313" key="8">
    <source>
        <dbReference type="Proteomes" id="UP000474024"/>
    </source>
</evidence>
<feature type="transmembrane region" description="Helical" evidence="5">
    <location>
        <begin position="142"/>
        <end position="166"/>
    </location>
</feature>
<dbReference type="PANTHER" id="PTHR30204:SF94">
    <property type="entry name" value="HEAVY METAL-DEPENDENT TRANSCRIPTIONAL REGULATOR HI_0293-RELATED"/>
    <property type="match status" value="1"/>
</dbReference>
<feature type="coiled-coil region" evidence="4">
    <location>
        <begin position="66"/>
        <end position="100"/>
    </location>
</feature>
<dbReference type="GO" id="GO:0003677">
    <property type="term" value="F:DNA binding"/>
    <property type="evidence" value="ECO:0007669"/>
    <property type="project" value="UniProtKB-KW"/>
</dbReference>
<dbReference type="Proteomes" id="UP000474024">
    <property type="component" value="Unassembled WGS sequence"/>
</dbReference>
<dbReference type="GO" id="GO:0003700">
    <property type="term" value="F:DNA-binding transcription factor activity"/>
    <property type="evidence" value="ECO:0007669"/>
    <property type="project" value="InterPro"/>
</dbReference>
<keyword evidence="1" id="KW-0805">Transcription regulation</keyword>
<dbReference type="Gene3D" id="1.10.1660.10">
    <property type="match status" value="1"/>
</dbReference>
<keyword evidence="4" id="KW-0175">Coiled coil</keyword>
<evidence type="ECO:0000256" key="1">
    <source>
        <dbReference type="ARBA" id="ARBA00023015"/>
    </source>
</evidence>
<sequence>MKIKQVEELVGITRKNIRFYEEQGLLQVERAENGYREYGLKDVDRLLEIRLLRKLSIPIEDMRQMFDGKKSLRDCLEYQLEELEREKKNLTQVQNFCQEMLDQGTSLEHLDAEACLERMEQLEKEGTSFMDIKRTDIHKKKILGAVLGGGIMIVIMIFTIAILLWANSEDPIPIGWLLFMVAIPVAIGIGVVVALVKRVKEIEGGEEDEASKY</sequence>